<dbReference type="Gene3D" id="3.40.50.1820">
    <property type="entry name" value="alpha/beta hydrolase"/>
    <property type="match status" value="1"/>
</dbReference>
<protein>
    <submittedName>
        <fullName evidence="2">Alpha/beta hydrolase</fullName>
    </submittedName>
</protein>
<dbReference type="EMBL" id="CP118615">
    <property type="protein sequence ID" value="WDZ87924.1"/>
    <property type="molecule type" value="Genomic_DNA"/>
</dbReference>
<dbReference type="PANTHER" id="PTHR43433:SF5">
    <property type="entry name" value="AB HYDROLASE-1 DOMAIN-CONTAINING PROTEIN"/>
    <property type="match status" value="1"/>
</dbReference>
<gene>
    <name evidence="2" type="ORF">PVK37_03945</name>
</gene>
<evidence type="ECO:0000313" key="2">
    <source>
        <dbReference type="EMBL" id="WDZ87924.1"/>
    </source>
</evidence>
<accession>A0ABY8A1R2</accession>
<evidence type="ECO:0000259" key="1">
    <source>
        <dbReference type="Pfam" id="PF00561"/>
    </source>
</evidence>
<dbReference type="RefSeq" id="WP_275034945.1">
    <property type="nucleotide sequence ID" value="NZ_CP118615.1"/>
</dbReference>
<dbReference type="Pfam" id="PF00561">
    <property type="entry name" value="Abhydrolase_1"/>
    <property type="match status" value="1"/>
</dbReference>
<name>A0ABY8A1R2_9ACTN</name>
<dbReference type="GO" id="GO:0016787">
    <property type="term" value="F:hydrolase activity"/>
    <property type="evidence" value="ECO:0007669"/>
    <property type="project" value="UniProtKB-KW"/>
</dbReference>
<dbReference type="Proteomes" id="UP001219605">
    <property type="component" value="Chromosome"/>
</dbReference>
<dbReference type="InterPro" id="IPR000073">
    <property type="entry name" value="AB_hydrolase_1"/>
</dbReference>
<reference evidence="2 3" key="1">
    <citation type="submission" date="2023-02" db="EMBL/GenBank/DDBJ databases">
        <authorList>
            <person name="Mo P."/>
        </authorList>
    </citation>
    <scope>NUCLEOTIDE SEQUENCE [LARGE SCALE GENOMIC DNA]</scope>
    <source>
        <strain evidence="2 3">HUAS 3</strain>
    </source>
</reference>
<keyword evidence="3" id="KW-1185">Reference proteome</keyword>
<feature type="domain" description="AB hydrolase-1" evidence="1">
    <location>
        <begin position="2"/>
        <end position="158"/>
    </location>
</feature>
<keyword evidence="2" id="KW-0378">Hydrolase</keyword>
<organism evidence="2 3">
    <name type="scientific">Micromonospora cathayae</name>
    <dbReference type="NCBI Taxonomy" id="3028804"/>
    <lineage>
        <taxon>Bacteria</taxon>
        <taxon>Bacillati</taxon>
        <taxon>Actinomycetota</taxon>
        <taxon>Actinomycetes</taxon>
        <taxon>Micromonosporales</taxon>
        <taxon>Micromonosporaceae</taxon>
        <taxon>Micromonospora</taxon>
    </lineage>
</organism>
<dbReference type="InterPro" id="IPR029058">
    <property type="entry name" value="AB_hydrolase_fold"/>
</dbReference>
<proteinExistence type="predicted"/>
<dbReference type="PANTHER" id="PTHR43433">
    <property type="entry name" value="HYDROLASE, ALPHA/BETA FOLD FAMILY PROTEIN"/>
    <property type="match status" value="1"/>
</dbReference>
<evidence type="ECO:0000313" key="3">
    <source>
        <dbReference type="Proteomes" id="UP001219605"/>
    </source>
</evidence>
<dbReference type="SUPFAM" id="SSF53474">
    <property type="entry name" value="alpha/beta-Hydrolases"/>
    <property type="match status" value="1"/>
</dbReference>
<sequence>MALSTAVLHPQRVRTVTGLTTMPWRKIDVARYVRFGMFAKMASNVRSVGTDEQAVDTLVEIVRMLSAPGQPFDEEWARQVARISHARSPRDVGTTQRHFAAGRASEELTGRIGEIRVPTLLINGADDPVVRPKAAAALAARIPGARAEIHPQMGHAVQEHLWPRLVEAVATHAGSGTPVR</sequence>
<dbReference type="InterPro" id="IPR050471">
    <property type="entry name" value="AB_hydrolase"/>
</dbReference>